<dbReference type="PRINTS" id="PR00455">
    <property type="entry name" value="HTHTETR"/>
</dbReference>
<reference evidence="4 5" key="1">
    <citation type="submission" date="2018-09" db="EMBL/GenBank/DDBJ databases">
        <title>YIM 75507 draft genome.</title>
        <authorList>
            <person name="Tang S."/>
            <person name="Feng Y."/>
        </authorList>
    </citation>
    <scope>NUCLEOTIDE SEQUENCE [LARGE SCALE GENOMIC DNA]</scope>
    <source>
        <strain evidence="4 5">YIM 75507</strain>
    </source>
</reference>
<dbReference type="SUPFAM" id="SSF46689">
    <property type="entry name" value="Homeodomain-like"/>
    <property type="match status" value="1"/>
</dbReference>
<organism evidence="4 5">
    <name type="scientific">Bailinhaonella thermotolerans</name>
    <dbReference type="NCBI Taxonomy" id="1070861"/>
    <lineage>
        <taxon>Bacteria</taxon>
        <taxon>Bacillati</taxon>
        <taxon>Actinomycetota</taxon>
        <taxon>Actinomycetes</taxon>
        <taxon>Streptosporangiales</taxon>
        <taxon>Streptosporangiaceae</taxon>
        <taxon>Bailinhaonella</taxon>
    </lineage>
</organism>
<evidence type="ECO:0000313" key="4">
    <source>
        <dbReference type="EMBL" id="RJL22540.1"/>
    </source>
</evidence>
<name>A0A3A4A2J1_9ACTN</name>
<proteinExistence type="predicted"/>
<dbReference type="Pfam" id="PF17920">
    <property type="entry name" value="TetR_C_16"/>
    <property type="match status" value="1"/>
</dbReference>
<dbReference type="Pfam" id="PF00440">
    <property type="entry name" value="TetR_N"/>
    <property type="match status" value="1"/>
</dbReference>
<dbReference type="GO" id="GO:0003700">
    <property type="term" value="F:DNA-binding transcription factor activity"/>
    <property type="evidence" value="ECO:0007669"/>
    <property type="project" value="TreeGrafter"/>
</dbReference>
<dbReference type="InterPro" id="IPR041678">
    <property type="entry name" value="TetR_C_16"/>
</dbReference>
<dbReference type="Gene3D" id="1.10.10.60">
    <property type="entry name" value="Homeodomain-like"/>
    <property type="match status" value="1"/>
</dbReference>
<dbReference type="InterPro" id="IPR036271">
    <property type="entry name" value="Tet_transcr_reg_TetR-rel_C_sf"/>
</dbReference>
<accession>A0A3A4A2J1</accession>
<evidence type="ECO:0000259" key="3">
    <source>
        <dbReference type="PROSITE" id="PS50977"/>
    </source>
</evidence>
<sequence length="196" mass="21710">MSAGAPRRLGRRPGQSETREQILAAARTLFAEKGYEGATVRGIAREAGVDPALVHHYFDTKERLFIATMRFPADPSKILPQILEGPREEVGRRILREIMRAWADPESRAPVIAMLRSAMTHERAADMMREFISSAILHRVAGSLGVPPLRVEAAASQMIGALIFRHVLRVEPLASISDEELIDLLGPVIQRYIDGP</sequence>
<dbReference type="PANTHER" id="PTHR30055">
    <property type="entry name" value="HTH-TYPE TRANSCRIPTIONAL REGULATOR RUTR"/>
    <property type="match status" value="1"/>
</dbReference>
<gene>
    <name evidence="4" type="ORF">D5H75_35580</name>
</gene>
<protein>
    <submittedName>
        <fullName evidence="4">TetR/AcrR family transcriptional regulator</fullName>
    </submittedName>
</protein>
<dbReference type="Proteomes" id="UP000265768">
    <property type="component" value="Unassembled WGS sequence"/>
</dbReference>
<dbReference type="Gene3D" id="1.10.357.10">
    <property type="entry name" value="Tetracycline Repressor, domain 2"/>
    <property type="match status" value="1"/>
</dbReference>
<dbReference type="InterPro" id="IPR050109">
    <property type="entry name" value="HTH-type_TetR-like_transc_reg"/>
</dbReference>
<dbReference type="PANTHER" id="PTHR30055:SF235">
    <property type="entry name" value="TRANSCRIPTIONAL REGULATORY PROTEIN"/>
    <property type="match status" value="1"/>
</dbReference>
<feature type="domain" description="HTH tetR-type" evidence="3">
    <location>
        <begin position="16"/>
        <end position="76"/>
    </location>
</feature>
<dbReference type="EMBL" id="QZEY01000022">
    <property type="protein sequence ID" value="RJL22540.1"/>
    <property type="molecule type" value="Genomic_DNA"/>
</dbReference>
<comment type="caution">
    <text evidence="4">The sequence shown here is derived from an EMBL/GenBank/DDBJ whole genome shotgun (WGS) entry which is preliminary data.</text>
</comment>
<dbReference type="InterPro" id="IPR001647">
    <property type="entry name" value="HTH_TetR"/>
</dbReference>
<dbReference type="OrthoDB" id="3210235at2"/>
<dbReference type="SUPFAM" id="SSF48498">
    <property type="entry name" value="Tetracyclin repressor-like, C-terminal domain"/>
    <property type="match status" value="1"/>
</dbReference>
<evidence type="ECO:0000313" key="5">
    <source>
        <dbReference type="Proteomes" id="UP000265768"/>
    </source>
</evidence>
<evidence type="ECO:0000256" key="1">
    <source>
        <dbReference type="ARBA" id="ARBA00023125"/>
    </source>
</evidence>
<dbReference type="RefSeq" id="WP_119930996.1">
    <property type="nucleotide sequence ID" value="NZ_QZEY01000022.1"/>
</dbReference>
<dbReference type="InterPro" id="IPR009057">
    <property type="entry name" value="Homeodomain-like_sf"/>
</dbReference>
<dbReference type="GO" id="GO:0000976">
    <property type="term" value="F:transcription cis-regulatory region binding"/>
    <property type="evidence" value="ECO:0007669"/>
    <property type="project" value="TreeGrafter"/>
</dbReference>
<dbReference type="AlphaFoldDB" id="A0A3A4A2J1"/>
<evidence type="ECO:0000256" key="2">
    <source>
        <dbReference type="PROSITE-ProRule" id="PRU00335"/>
    </source>
</evidence>
<keyword evidence="1 2" id="KW-0238">DNA-binding</keyword>
<keyword evidence="5" id="KW-1185">Reference proteome</keyword>
<feature type="DNA-binding region" description="H-T-H motif" evidence="2">
    <location>
        <begin position="39"/>
        <end position="58"/>
    </location>
</feature>
<dbReference type="PROSITE" id="PS50977">
    <property type="entry name" value="HTH_TETR_2"/>
    <property type="match status" value="1"/>
</dbReference>